<evidence type="ECO:0000313" key="4">
    <source>
        <dbReference type="Proteomes" id="UP000494163"/>
    </source>
</evidence>
<feature type="compositionally biased region" description="Low complexity" evidence="2">
    <location>
        <begin position="22"/>
        <end position="52"/>
    </location>
</feature>
<dbReference type="OMA" id="WAGHRYL"/>
<proteinExistence type="predicted"/>
<dbReference type="STRING" id="30019.A0A0M4ETL6"/>
<reference evidence="3 4" key="1">
    <citation type="submission" date="2015-08" db="EMBL/GenBank/DDBJ databases">
        <title>Ancestral chromatin configuration constrains chromatin evolution on differentiating sex chromosomes in Drosophila.</title>
        <authorList>
            <person name="Zhou Q."/>
            <person name="Bachtrog D."/>
        </authorList>
    </citation>
    <scope>NUCLEOTIDE SEQUENCE [LARGE SCALE GENOMIC DNA]</scope>
    <source>
        <tissue evidence="3">Whole larvae</tissue>
    </source>
</reference>
<feature type="region of interest" description="Disordered" evidence="2">
    <location>
        <begin position="1"/>
        <end position="52"/>
    </location>
</feature>
<name>A0A0M4ETL6_DROBS</name>
<keyword evidence="1" id="KW-0175">Coiled coil</keyword>
<sequence length="601" mass="67149">MNAKPLAEARRRRSHATNATTQQQQQQQQQQQRQSGRSNLGSRQQKTPAKPLVAVAVLPANKRCVSARESQQQPRQQLRAPTALTSRVAFGRSCPMSAPAPLAPPTGPVATHASAVSTVSRSVRRKQETAMAAAHEQLELLLTRIERGSDVSARSAPGTAALRRRKPAPANLVRRQMEHPPPVPKGTPQGSARRWTSQVAATAAGTDAGSGDFEHLQVLDVRTGELISYAESQRRSKALHAEPAATAVAKTTTTTTTTTIATADVLEQAWVPLTQNPQLLAPEQRDALLQLMSRAEQQQDKEIVKILRESDGDDDGDRSRSTMRLTLQMLPLALTPGDSPYSEQFWAGHRYLKERQQLHSKLRPDDLRYKEVKILRGAGGKYMLSKTLEQQLQDEKHVLDFIDSELQRYQTPEQQARHQQAMAERQELDRQKQQVGEWREQHQLAKQRLHYRRKSKKPKCARMQLSLPPPPPPLPPPVKLELDLRLEAAAEETDGAGDVEGEVELDDELTPRAPAFAPDNEAHAELSSLLMQRQQFQQQCQRSGLYNNSNCPMPWQLIANVTNNLSTELSKSADAELHRSIANYLKDFVDNETRQINRLAD</sequence>
<dbReference type="Proteomes" id="UP000494163">
    <property type="component" value="Chromosome X"/>
</dbReference>
<feature type="coiled-coil region" evidence="1">
    <location>
        <begin position="421"/>
        <end position="448"/>
    </location>
</feature>
<feature type="compositionally biased region" description="Polar residues" evidence="2">
    <location>
        <begin position="188"/>
        <end position="199"/>
    </location>
</feature>
<protein>
    <submittedName>
        <fullName evidence="3">CG32572</fullName>
    </submittedName>
</protein>
<gene>
    <name evidence="3" type="ORF">Dbus_chrXg807</name>
</gene>
<evidence type="ECO:0000256" key="1">
    <source>
        <dbReference type="SAM" id="Coils"/>
    </source>
</evidence>
<organism evidence="3 4">
    <name type="scientific">Drosophila busckii</name>
    <name type="common">Fruit fly</name>
    <dbReference type="NCBI Taxonomy" id="30019"/>
    <lineage>
        <taxon>Eukaryota</taxon>
        <taxon>Metazoa</taxon>
        <taxon>Ecdysozoa</taxon>
        <taxon>Arthropoda</taxon>
        <taxon>Hexapoda</taxon>
        <taxon>Insecta</taxon>
        <taxon>Pterygota</taxon>
        <taxon>Neoptera</taxon>
        <taxon>Endopterygota</taxon>
        <taxon>Diptera</taxon>
        <taxon>Brachycera</taxon>
        <taxon>Muscomorpha</taxon>
        <taxon>Ephydroidea</taxon>
        <taxon>Drosophilidae</taxon>
        <taxon>Drosophila</taxon>
    </lineage>
</organism>
<evidence type="ECO:0000313" key="3">
    <source>
        <dbReference type="EMBL" id="ALC48951.1"/>
    </source>
</evidence>
<evidence type="ECO:0000256" key="2">
    <source>
        <dbReference type="SAM" id="MobiDB-lite"/>
    </source>
</evidence>
<dbReference type="EMBL" id="CP012528">
    <property type="protein sequence ID" value="ALC48951.1"/>
    <property type="molecule type" value="Genomic_DNA"/>
</dbReference>
<feature type="region of interest" description="Disordered" evidence="2">
    <location>
        <begin position="149"/>
        <end position="208"/>
    </location>
</feature>
<dbReference type="AlphaFoldDB" id="A0A0M4ETL6"/>
<dbReference type="OrthoDB" id="7873088at2759"/>
<keyword evidence="4" id="KW-1185">Reference proteome</keyword>
<accession>A0A0M4ETL6</accession>